<evidence type="ECO:0000313" key="3">
    <source>
        <dbReference type="EMBL" id="TLS72409.1"/>
    </source>
</evidence>
<dbReference type="OrthoDB" id="11310at2"/>
<dbReference type="InterPro" id="IPR026387">
    <property type="entry name" value="OMP_w_GlyGly"/>
</dbReference>
<dbReference type="NCBIfam" id="TIGR04219">
    <property type="entry name" value="OMP_w_GlyGly"/>
    <property type="match status" value="1"/>
</dbReference>
<gene>
    <name evidence="2" type="ORF">AAX29_00201</name>
    <name evidence="3" type="ORF">FE246_03210</name>
</gene>
<accession>A0A1C0B9G9</accession>
<dbReference type="Proteomes" id="UP000093281">
    <property type="component" value="Unassembled WGS sequence"/>
</dbReference>
<dbReference type="EMBL" id="VBUF01000002">
    <property type="protein sequence ID" value="TLS72409.1"/>
    <property type="molecule type" value="Genomic_DNA"/>
</dbReference>
<dbReference type="STRING" id="544718.AAX25_00879"/>
<feature type="chain" id="PRO_5038215837" evidence="1">
    <location>
        <begin position="22"/>
        <end position="242"/>
    </location>
</feature>
<dbReference type="EMBL" id="LCUJ01000001">
    <property type="protein sequence ID" value="OCM00203.1"/>
    <property type="molecule type" value="Genomic_DNA"/>
</dbReference>
<evidence type="ECO:0000256" key="1">
    <source>
        <dbReference type="SAM" id="SignalP"/>
    </source>
</evidence>
<sequence>MNKNIKVAIIASSLLLSSANADFLRAELGAGSWLSKPSGEIKAKSGNGIDSSKEDSQANFYAWAYFKHFLPLIPNLKVEYSNVENEGRATGNFSSYGTSGQSSDFTMKQIDIIPYYNILDNTFWTTIDLGVDFKLIDTDYEVSGIQNSKISKSFVLPMGYARARVEIPATPFGIEADIKYVKYSDNQAYDSKIKIDYTFDFPVIQPALEFGYRVQKIKVDKLSNLETDLDFSGVYAGLMFRF</sequence>
<proteinExistence type="predicted"/>
<evidence type="ECO:0000313" key="5">
    <source>
        <dbReference type="Proteomes" id="UP000308001"/>
    </source>
</evidence>
<dbReference type="RefSeq" id="WP_066185240.1">
    <property type="nucleotide sequence ID" value="NZ_LCUJ01000001.1"/>
</dbReference>
<name>A0A1C0B9G9_9BACT</name>
<evidence type="ECO:0000313" key="2">
    <source>
        <dbReference type="EMBL" id="OCM00203.1"/>
    </source>
</evidence>
<reference evidence="3 5" key="3">
    <citation type="submission" date="2019-05" db="EMBL/GenBank/DDBJ databases">
        <title>Arcobacter cibarius and Arcobacter thereius providing challenges in identification an antibiotic susceptibility and Quinolone resistance.</title>
        <authorList>
            <person name="Busch A."/>
            <person name="Hanel I."/>
            <person name="Hotzel H."/>
            <person name="Tomaso H."/>
        </authorList>
    </citation>
    <scope>NUCLEOTIDE SEQUENCE [LARGE SCALE GENOMIC DNA]</scope>
    <source>
        <strain evidence="3 5">17CS1191_2</strain>
    </source>
</reference>
<keyword evidence="1" id="KW-0732">Signal</keyword>
<feature type="signal peptide" evidence="1">
    <location>
        <begin position="1"/>
        <end position="21"/>
    </location>
</feature>
<dbReference type="PATRIC" id="fig|544718.51.peg.192"/>
<reference evidence="2" key="1">
    <citation type="submission" date="2015-05" db="EMBL/GenBank/DDBJ databases">
        <authorList>
            <person name="Wang D.B."/>
            <person name="Wang M."/>
        </authorList>
    </citation>
    <scope>NUCLEOTIDE SEQUENCE [LARGE SCALE GENOMIC DNA]</scope>
    <source>
        <strain evidence="2">DU22</strain>
    </source>
</reference>
<evidence type="ECO:0000313" key="4">
    <source>
        <dbReference type="Proteomes" id="UP000093281"/>
    </source>
</evidence>
<dbReference type="Proteomes" id="UP000308001">
    <property type="component" value="Unassembled WGS sequence"/>
</dbReference>
<protein>
    <submittedName>
        <fullName evidence="3">TIGR04219 family outer membrane beta-barrel protein</fullName>
    </submittedName>
</protein>
<dbReference type="AlphaFoldDB" id="A0A1C0B9G9"/>
<organism evidence="2 4">
    <name type="scientific">Aliarcobacter thereius</name>
    <dbReference type="NCBI Taxonomy" id="544718"/>
    <lineage>
        <taxon>Bacteria</taxon>
        <taxon>Pseudomonadati</taxon>
        <taxon>Campylobacterota</taxon>
        <taxon>Epsilonproteobacteria</taxon>
        <taxon>Campylobacterales</taxon>
        <taxon>Arcobacteraceae</taxon>
        <taxon>Aliarcobacter</taxon>
    </lineage>
</organism>
<comment type="caution">
    <text evidence="2">The sequence shown here is derived from an EMBL/GenBank/DDBJ whole genome shotgun (WGS) entry which is preliminary data.</text>
</comment>
<reference evidence="4" key="2">
    <citation type="submission" date="2015-05" db="EMBL/GenBank/DDBJ databases">
        <authorList>
            <person name="Rovetto F."/>
            <person name="Cocolin L."/>
            <person name="Illeghems K."/>
            <person name="Van Nieuwerburgh F."/>
            <person name="Houf K."/>
        </authorList>
    </citation>
    <scope>NUCLEOTIDE SEQUENCE [LARGE SCALE GENOMIC DNA]</scope>
    <source>
        <strain evidence="4">DU22</strain>
    </source>
</reference>